<keyword evidence="1" id="KW-0732">Signal</keyword>
<evidence type="ECO:0000256" key="1">
    <source>
        <dbReference type="SAM" id="SignalP"/>
    </source>
</evidence>
<evidence type="ECO:0000313" key="3">
    <source>
        <dbReference type="Proteomes" id="UP000636264"/>
    </source>
</evidence>
<dbReference type="RefSeq" id="WP_188720282.1">
    <property type="nucleotide sequence ID" value="NZ_BMIF01000003.1"/>
</dbReference>
<proteinExistence type="predicted"/>
<feature type="signal peptide" evidence="1">
    <location>
        <begin position="1"/>
        <end position="25"/>
    </location>
</feature>
<reference evidence="2" key="1">
    <citation type="journal article" date="2014" name="Int. J. Syst. Evol. Microbiol.">
        <title>Complete genome sequence of Corynebacterium casei LMG S-19264T (=DSM 44701T), isolated from a smear-ripened cheese.</title>
        <authorList>
            <consortium name="US DOE Joint Genome Institute (JGI-PGF)"/>
            <person name="Walter F."/>
            <person name="Albersmeier A."/>
            <person name="Kalinowski J."/>
            <person name="Ruckert C."/>
        </authorList>
    </citation>
    <scope>NUCLEOTIDE SEQUENCE</scope>
    <source>
        <strain evidence="2">CGMCC 1.15320</strain>
    </source>
</reference>
<organism evidence="2 3">
    <name type="scientific">Nitratireductor aestuarii</name>
    <dbReference type="NCBI Taxonomy" id="1735103"/>
    <lineage>
        <taxon>Bacteria</taxon>
        <taxon>Pseudomonadati</taxon>
        <taxon>Pseudomonadota</taxon>
        <taxon>Alphaproteobacteria</taxon>
        <taxon>Hyphomicrobiales</taxon>
        <taxon>Phyllobacteriaceae</taxon>
        <taxon>Nitratireductor</taxon>
    </lineage>
</organism>
<dbReference type="EMBL" id="BMIF01000003">
    <property type="protein sequence ID" value="GGA61772.1"/>
    <property type="molecule type" value="Genomic_DNA"/>
</dbReference>
<comment type="caution">
    <text evidence="2">The sequence shown here is derived from an EMBL/GenBank/DDBJ whole genome shotgun (WGS) entry which is preliminary data.</text>
</comment>
<dbReference type="Proteomes" id="UP000636264">
    <property type="component" value="Unassembled WGS sequence"/>
</dbReference>
<evidence type="ECO:0000313" key="2">
    <source>
        <dbReference type="EMBL" id="GGA61772.1"/>
    </source>
</evidence>
<dbReference type="AlphaFoldDB" id="A0A916RM46"/>
<accession>A0A916RM46</accession>
<reference evidence="2" key="2">
    <citation type="submission" date="2020-09" db="EMBL/GenBank/DDBJ databases">
        <authorList>
            <person name="Sun Q."/>
            <person name="Zhou Y."/>
        </authorList>
    </citation>
    <scope>NUCLEOTIDE SEQUENCE</scope>
    <source>
        <strain evidence="2">CGMCC 1.15320</strain>
    </source>
</reference>
<gene>
    <name evidence="2" type="ORF">GCM10011385_14370</name>
</gene>
<name>A0A916RM46_9HYPH</name>
<feature type="chain" id="PRO_5036834284" evidence="1">
    <location>
        <begin position="26"/>
        <end position="75"/>
    </location>
</feature>
<keyword evidence="3" id="KW-1185">Reference proteome</keyword>
<protein>
    <submittedName>
        <fullName evidence="2">Uncharacterized protein</fullName>
    </submittedName>
</protein>
<sequence>MLRVGKRCLARVSGGAILGPSVAIASPVGVLEARVGGVGGAFTTAGFLPISAGADAHSVLGEGLVQCVQYRGSKG</sequence>